<dbReference type="SUPFAM" id="SSF51735">
    <property type="entry name" value="NAD(P)-binding Rossmann-fold domains"/>
    <property type="match status" value="1"/>
</dbReference>
<evidence type="ECO:0000256" key="7">
    <source>
        <dbReference type="ARBA" id="ARBA00023239"/>
    </source>
</evidence>
<evidence type="ECO:0000313" key="11">
    <source>
        <dbReference type="Proteomes" id="UP001519272"/>
    </source>
</evidence>
<evidence type="ECO:0000256" key="3">
    <source>
        <dbReference type="ARBA" id="ARBA00008178"/>
    </source>
</evidence>
<reference evidence="10 11" key="1">
    <citation type="submission" date="2021-03" db="EMBL/GenBank/DDBJ databases">
        <title>Genomic Encyclopedia of Type Strains, Phase IV (KMG-IV): sequencing the most valuable type-strain genomes for metagenomic binning, comparative biology and taxonomic classification.</title>
        <authorList>
            <person name="Goeker M."/>
        </authorList>
    </citation>
    <scope>NUCLEOTIDE SEQUENCE [LARGE SCALE GENOMIC DNA]</scope>
    <source>
        <strain evidence="10 11">DSM 14349</strain>
    </source>
</reference>
<dbReference type="GO" id="GO:0008460">
    <property type="term" value="F:dTDP-glucose 4,6-dehydratase activity"/>
    <property type="evidence" value="ECO:0007669"/>
    <property type="project" value="UniProtKB-EC"/>
</dbReference>
<dbReference type="RefSeq" id="WP_210090798.1">
    <property type="nucleotide sequence ID" value="NZ_JAGGKG010000023.1"/>
</dbReference>
<dbReference type="Gene3D" id="3.90.25.10">
    <property type="entry name" value="UDP-galactose 4-epimerase, domain 1"/>
    <property type="match status" value="1"/>
</dbReference>
<dbReference type="Pfam" id="PF16363">
    <property type="entry name" value="GDP_Man_Dehyd"/>
    <property type="match status" value="1"/>
</dbReference>
<gene>
    <name evidence="10" type="ORF">J2Z32_003893</name>
</gene>
<comment type="cofactor">
    <cofactor evidence="2 8">
        <name>NAD(+)</name>
        <dbReference type="ChEBI" id="CHEBI:57540"/>
    </cofactor>
</comment>
<dbReference type="NCBIfam" id="TIGR01181">
    <property type="entry name" value="dTDP_gluc_dehyt"/>
    <property type="match status" value="1"/>
</dbReference>
<dbReference type="CDD" id="cd05246">
    <property type="entry name" value="dTDP_GD_SDR_e"/>
    <property type="match status" value="1"/>
</dbReference>
<evidence type="ECO:0000256" key="6">
    <source>
        <dbReference type="ARBA" id="ARBA00023027"/>
    </source>
</evidence>
<feature type="domain" description="NAD(P)-binding" evidence="9">
    <location>
        <begin position="5"/>
        <end position="320"/>
    </location>
</feature>
<dbReference type="Proteomes" id="UP001519272">
    <property type="component" value="Unassembled WGS sequence"/>
</dbReference>
<evidence type="ECO:0000313" key="10">
    <source>
        <dbReference type="EMBL" id="MBP1907218.1"/>
    </source>
</evidence>
<evidence type="ECO:0000256" key="1">
    <source>
        <dbReference type="ARBA" id="ARBA00001539"/>
    </source>
</evidence>
<sequence>MRTILVTGGAGFIGSAYIKYMLNKYPDYKIINVDALTYAGNLLNLHEVSSNYNYIFIKANVTDRIAIEQIFESFRIDYVVNFAAESHVDKSIDNPELFLKTNVLGTQILLEISRKYWVLNSEDKFSREYRHGVKFLQVSTDEVYGTLDNDDELFVESSSLMPNSPYSASKASADMFVRSYYETFGLPINITRCSNNYGPNQFPEKLIPLIIINSLKGRRIPIYGDGKYIRDWLHVNDHCSALENVLHHGSPGEIYNVGSNNEKENIELVRLILNATGQKENLIEFVQDRPGHDRRYAINNNKIVKELGWQPKYSFEKGLLETIKWYEENNTWTESVLSGDYLKYNSYRSKIS</sequence>
<evidence type="ECO:0000256" key="2">
    <source>
        <dbReference type="ARBA" id="ARBA00001911"/>
    </source>
</evidence>
<dbReference type="InterPro" id="IPR036291">
    <property type="entry name" value="NAD(P)-bd_dom_sf"/>
</dbReference>
<dbReference type="PANTHER" id="PTHR43000">
    <property type="entry name" value="DTDP-D-GLUCOSE 4,6-DEHYDRATASE-RELATED"/>
    <property type="match status" value="1"/>
</dbReference>
<comment type="caution">
    <text evidence="10">The sequence shown here is derived from an EMBL/GenBank/DDBJ whole genome shotgun (WGS) entry which is preliminary data.</text>
</comment>
<keyword evidence="6" id="KW-0520">NAD</keyword>
<dbReference type="InterPro" id="IPR005888">
    <property type="entry name" value="dTDP_Gluc_deHydtase"/>
</dbReference>
<evidence type="ECO:0000256" key="8">
    <source>
        <dbReference type="RuleBase" id="RU004473"/>
    </source>
</evidence>
<protein>
    <recommendedName>
        <fullName evidence="5 8">dTDP-glucose 4,6-dehydratase</fullName>
        <ecNumber evidence="4 8">4.2.1.46</ecNumber>
    </recommendedName>
</protein>
<accession>A0ABS4FXA5</accession>
<name>A0ABS4FXA5_9BACL</name>
<evidence type="ECO:0000256" key="5">
    <source>
        <dbReference type="ARBA" id="ARBA00016977"/>
    </source>
</evidence>
<comment type="catalytic activity">
    <reaction evidence="1 8">
        <text>dTDP-alpha-D-glucose = dTDP-4-dehydro-6-deoxy-alpha-D-glucose + H2O</text>
        <dbReference type="Rhea" id="RHEA:17221"/>
        <dbReference type="ChEBI" id="CHEBI:15377"/>
        <dbReference type="ChEBI" id="CHEBI:57477"/>
        <dbReference type="ChEBI" id="CHEBI:57649"/>
        <dbReference type="EC" id="4.2.1.46"/>
    </reaction>
</comment>
<dbReference type="EC" id="4.2.1.46" evidence="4 8"/>
<keyword evidence="7 8" id="KW-0456">Lyase</keyword>
<keyword evidence="11" id="KW-1185">Reference proteome</keyword>
<dbReference type="InterPro" id="IPR016040">
    <property type="entry name" value="NAD(P)-bd_dom"/>
</dbReference>
<comment type="similarity">
    <text evidence="3 8">Belongs to the NAD(P)-dependent epimerase/dehydratase family. dTDP-glucose dehydratase subfamily.</text>
</comment>
<evidence type="ECO:0000259" key="9">
    <source>
        <dbReference type="Pfam" id="PF16363"/>
    </source>
</evidence>
<proteinExistence type="inferred from homology"/>
<evidence type="ECO:0000256" key="4">
    <source>
        <dbReference type="ARBA" id="ARBA00011990"/>
    </source>
</evidence>
<dbReference type="Gene3D" id="3.40.50.720">
    <property type="entry name" value="NAD(P)-binding Rossmann-like Domain"/>
    <property type="match status" value="1"/>
</dbReference>
<organism evidence="10 11">
    <name type="scientific">Paenibacillus turicensis</name>
    <dbReference type="NCBI Taxonomy" id="160487"/>
    <lineage>
        <taxon>Bacteria</taxon>
        <taxon>Bacillati</taxon>
        <taxon>Bacillota</taxon>
        <taxon>Bacilli</taxon>
        <taxon>Bacillales</taxon>
        <taxon>Paenibacillaceae</taxon>
        <taxon>Paenibacillus</taxon>
    </lineage>
</organism>
<dbReference type="EMBL" id="JAGGKG010000023">
    <property type="protein sequence ID" value="MBP1907218.1"/>
    <property type="molecule type" value="Genomic_DNA"/>
</dbReference>